<gene>
    <name evidence="1" type="ORF">L6452_32487</name>
</gene>
<reference evidence="2" key="1">
    <citation type="journal article" date="2022" name="Mol. Ecol. Resour.">
        <title>The genomes of chicory, endive, great burdock and yacon provide insights into Asteraceae palaeo-polyploidization history and plant inulin production.</title>
        <authorList>
            <person name="Fan W."/>
            <person name="Wang S."/>
            <person name="Wang H."/>
            <person name="Wang A."/>
            <person name="Jiang F."/>
            <person name="Liu H."/>
            <person name="Zhao H."/>
            <person name="Xu D."/>
            <person name="Zhang Y."/>
        </authorList>
    </citation>
    <scope>NUCLEOTIDE SEQUENCE [LARGE SCALE GENOMIC DNA]</scope>
    <source>
        <strain evidence="2">cv. Niubang</strain>
    </source>
</reference>
<name>A0ACB8Z5K9_ARCLA</name>
<evidence type="ECO:0000313" key="2">
    <source>
        <dbReference type="Proteomes" id="UP001055879"/>
    </source>
</evidence>
<dbReference type="Proteomes" id="UP001055879">
    <property type="component" value="Linkage Group LG11"/>
</dbReference>
<keyword evidence="2" id="KW-1185">Reference proteome</keyword>
<reference evidence="1 2" key="2">
    <citation type="journal article" date="2022" name="Mol. Ecol. Resour.">
        <title>The genomes of chicory, endive, great burdock and yacon provide insights into Asteraceae paleo-polyploidization history and plant inulin production.</title>
        <authorList>
            <person name="Fan W."/>
            <person name="Wang S."/>
            <person name="Wang H."/>
            <person name="Wang A."/>
            <person name="Jiang F."/>
            <person name="Liu H."/>
            <person name="Zhao H."/>
            <person name="Xu D."/>
            <person name="Zhang Y."/>
        </authorList>
    </citation>
    <scope>NUCLEOTIDE SEQUENCE [LARGE SCALE GENOMIC DNA]</scope>
    <source>
        <strain evidence="2">cv. Niubang</strain>
    </source>
</reference>
<protein>
    <submittedName>
        <fullName evidence="1">Uncharacterized protein</fullName>
    </submittedName>
</protein>
<dbReference type="EMBL" id="CM042057">
    <property type="protein sequence ID" value="KAI3692666.1"/>
    <property type="molecule type" value="Genomic_DNA"/>
</dbReference>
<sequence length="546" mass="59629">MVSRSWRMIAAAIVTIIFLLDFGVSDMPPNYTFMREATEAPKVSFYDYIVVGGGTTGIPVAATLSENSSVLLLERGGSPYPNPNVTLSANFGTYFLDSSPESPSQQFVVEGVVNARPRVLGGGTCINAGFYTRAEDRFYTEAGLTDANLIEESYQYAEKVMVFEPVLGGWQTALRAAMLEAGVTPDNGYTFDHLNGTKTGGSIFDPDGVRHTAADLLQYADPEGLSLLLHASVHKILFRTKGRSKPLAYGVVFEDSLGKMHRAYLKSGKKNEIIVSAGALGSPQLLILSGIGPKEQLDALKIKVVVEQPLVGQYMADNPLNGFFIPALVPVERSLVQTVGITEFGSYIEESGGINFLLADTATYLGYNYEMGGFIFEKTDGPVSMGNLTVVNRNPGDNPNVTFNYFKEPEDLEKCVKGLEVMLAAIESDAFSNYRYPNMTAQDILDLNIQYPYNQNENSKTFSTLEQYCKDTKGTIWHYHGGCRIGKVLDDEYKVLGVDGLRVVDGSTFVNSPGTNPQASLMMLGRYMGVTMLAQRCAADKPYADM</sequence>
<evidence type="ECO:0000313" key="1">
    <source>
        <dbReference type="EMBL" id="KAI3692666.1"/>
    </source>
</evidence>
<organism evidence="1 2">
    <name type="scientific">Arctium lappa</name>
    <name type="common">Greater burdock</name>
    <name type="synonym">Lappa major</name>
    <dbReference type="NCBI Taxonomy" id="4217"/>
    <lineage>
        <taxon>Eukaryota</taxon>
        <taxon>Viridiplantae</taxon>
        <taxon>Streptophyta</taxon>
        <taxon>Embryophyta</taxon>
        <taxon>Tracheophyta</taxon>
        <taxon>Spermatophyta</taxon>
        <taxon>Magnoliopsida</taxon>
        <taxon>eudicotyledons</taxon>
        <taxon>Gunneridae</taxon>
        <taxon>Pentapetalae</taxon>
        <taxon>asterids</taxon>
        <taxon>campanulids</taxon>
        <taxon>Asterales</taxon>
        <taxon>Asteraceae</taxon>
        <taxon>Carduoideae</taxon>
        <taxon>Cardueae</taxon>
        <taxon>Arctiinae</taxon>
        <taxon>Arctium</taxon>
    </lineage>
</organism>
<accession>A0ACB8Z5K9</accession>
<proteinExistence type="predicted"/>
<comment type="caution">
    <text evidence="1">The sequence shown here is derived from an EMBL/GenBank/DDBJ whole genome shotgun (WGS) entry which is preliminary data.</text>
</comment>